<dbReference type="Proteomes" id="UP001172102">
    <property type="component" value="Unassembled WGS sequence"/>
</dbReference>
<evidence type="ECO:0000256" key="1">
    <source>
        <dbReference type="SAM" id="MobiDB-lite"/>
    </source>
</evidence>
<evidence type="ECO:0000313" key="2">
    <source>
        <dbReference type="EMBL" id="KAK0721021.1"/>
    </source>
</evidence>
<sequence length="169" mass="18041">MASDRLSQRPATTAPGIPPVPHQGGHRSTPNRCPRAMPTVTPVRARPMSSPTLGPLGFAVSPSSPGGPSEESWGEAAAVRPRLSGTEGRVELGAGRGMGDGVIPYRMGLGVWGLGRERRNKNGLRSIAAYGYTSLDVVLCFKSLTLGSWGLRFRGWPYKESVWIFLGVL</sequence>
<dbReference type="EMBL" id="JAUKUA010000003">
    <property type="protein sequence ID" value="KAK0721021.1"/>
    <property type="molecule type" value="Genomic_DNA"/>
</dbReference>
<reference evidence="2" key="1">
    <citation type="submission" date="2023-06" db="EMBL/GenBank/DDBJ databases">
        <title>Genome-scale phylogeny and comparative genomics of the fungal order Sordariales.</title>
        <authorList>
            <consortium name="Lawrence Berkeley National Laboratory"/>
            <person name="Hensen N."/>
            <person name="Bonometti L."/>
            <person name="Westerberg I."/>
            <person name="Brannstrom I.O."/>
            <person name="Guillou S."/>
            <person name="Cros-Aarteil S."/>
            <person name="Calhoun S."/>
            <person name="Haridas S."/>
            <person name="Kuo A."/>
            <person name="Mondo S."/>
            <person name="Pangilinan J."/>
            <person name="Riley R."/>
            <person name="Labutti K."/>
            <person name="Andreopoulos B."/>
            <person name="Lipzen A."/>
            <person name="Chen C."/>
            <person name="Yanf M."/>
            <person name="Daum C."/>
            <person name="Ng V."/>
            <person name="Clum A."/>
            <person name="Steindorff A."/>
            <person name="Ohm R."/>
            <person name="Martin F."/>
            <person name="Silar P."/>
            <person name="Natvig D."/>
            <person name="Lalanne C."/>
            <person name="Gautier V."/>
            <person name="Ament-Velasquez S.L."/>
            <person name="Kruys A."/>
            <person name="Hutchinson M.I."/>
            <person name="Powell A.J."/>
            <person name="Barry K."/>
            <person name="Miller A.N."/>
            <person name="Grigoriev I.V."/>
            <person name="Debuchy R."/>
            <person name="Gladieux P."/>
            <person name="Thoren M.H."/>
            <person name="Johannesson H."/>
        </authorList>
    </citation>
    <scope>NUCLEOTIDE SEQUENCE</scope>
    <source>
        <strain evidence="2">SMH4607-1</strain>
    </source>
</reference>
<name>A0AA40AS46_9PEZI</name>
<keyword evidence="3" id="KW-1185">Reference proteome</keyword>
<proteinExistence type="predicted"/>
<feature type="region of interest" description="Disordered" evidence="1">
    <location>
        <begin position="1"/>
        <end position="80"/>
    </location>
</feature>
<evidence type="ECO:0000313" key="3">
    <source>
        <dbReference type="Proteomes" id="UP001172102"/>
    </source>
</evidence>
<comment type="caution">
    <text evidence="2">The sequence shown here is derived from an EMBL/GenBank/DDBJ whole genome shotgun (WGS) entry which is preliminary data.</text>
</comment>
<accession>A0AA40AS46</accession>
<organism evidence="2 3">
    <name type="scientific">Lasiosphaeris hirsuta</name>
    <dbReference type="NCBI Taxonomy" id="260670"/>
    <lineage>
        <taxon>Eukaryota</taxon>
        <taxon>Fungi</taxon>
        <taxon>Dikarya</taxon>
        <taxon>Ascomycota</taxon>
        <taxon>Pezizomycotina</taxon>
        <taxon>Sordariomycetes</taxon>
        <taxon>Sordariomycetidae</taxon>
        <taxon>Sordariales</taxon>
        <taxon>Lasiosphaeriaceae</taxon>
        <taxon>Lasiosphaeris</taxon>
    </lineage>
</organism>
<gene>
    <name evidence="2" type="ORF">B0H67DRAFT_210989</name>
</gene>
<dbReference type="AlphaFoldDB" id="A0AA40AS46"/>
<protein>
    <submittedName>
        <fullName evidence="2">Uncharacterized protein</fullName>
    </submittedName>
</protein>
<feature type="compositionally biased region" description="Low complexity" evidence="1">
    <location>
        <begin position="61"/>
        <end position="78"/>
    </location>
</feature>